<keyword evidence="4" id="KW-0804">Transcription</keyword>
<dbReference type="NCBIfam" id="TIGR02937">
    <property type="entry name" value="sigma70-ECF"/>
    <property type="match status" value="1"/>
</dbReference>
<dbReference type="InterPro" id="IPR013249">
    <property type="entry name" value="RNA_pol_sigma70_r4_t2"/>
</dbReference>
<dbReference type="Proteomes" id="UP000663207">
    <property type="component" value="Chromosome"/>
</dbReference>
<dbReference type="InterPro" id="IPR013324">
    <property type="entry name" value="RNA_pol_sigma_r3/r4-like"/>
</dbReference>
<evidence type="ECO:0000256" key="3">
    <source>
        <dbReference type="ARBA" id="ARBA00023082"/>
    </source>
</evidence>
<protein>
    <submittedName>
        <fullName evidence="7">RNA polymerase sigma factor</fullName>
    </submittedName>
</protein>
<dbReference type="PANTHER" id="PTHR43133:SF46">
    <property type="entry name" value="RNA POLYMERASE SIGMA-70 FACTOR ECF SUBFAMILY"/>
    <property type="match status" value="1"/>
</dbReference>
<dbReference type="Gene3D" id="1.10.10.10">
    <property type="entry name" value="Winged helix-like DNA-binding domain superfamily/Winged helix DNA-binding domain"/>
    <property type="match status" value="1"/>
</dbReference>
<organism evidence="7 8">
    <name type="scientific">Shewanella sedimentimangrovi</name>
    <dbReference type="NCBI Taxonomy" id="2814293"/>
    <lineage>
        <taxon>Bacteria</taxon>
        <taxon>Pseudomonadati</taxon>
        <taxon>Pseudomonadota</taxon>
        <taxon>Gammaproteobacteria</taxon>
        <taxon>Alteromonadales</taxon>
        <taxon>Shewanellaceae</taxon>
        <taxon>Shewanella</taxon>
    </lineage>
</organism>
<keyword evidence="2" id="KW-0805">Transcription regulation</keyword>
<accession>A0ABX7R5R5</accession>
<dbReference type="InterPro" id="IPR007627">
    <property type="entry name" value="RNA_pol_sigma70_r2"/>
</dbReference>
<reference evidence="7 8" key="1">
    <citation type="submission" date="2021-03" db="EMBL/GenBank/DDBJ databases">
        <title>Novel species identification of genus Shewanella.</title>
        <authorList>
            <person name="Liu G."/>
            <person name="Zhang Q."/>
        </authorList>
    </citation>
    <scope>NUCLEOTIDE SEQUENCE [LARGE SCALE GENOMIC DNA]</scope>
    <source>
        <strain evidence="7 8">FJAT-52962</strain>
    </source>
</reference>
<dbReference type="PANTHER" id="PTHR43133">
    <property type="entry name" value="RNA POLYMERASE ECF-TYPE SIGMA FACTO"/>
    <property type="match status" value="1"/>
</dbReference>
<comment type="similarity">
    <text evidence="1">Belongs to the sigma-70 factor family. ECF subfamily.</text>
</comment>
<proteinExistence type="inferred from homology"/>
<gene>
    <name evidence="7" type="ORF">JYB85_13720</name>
</gene>
<name>A0ABX7R5R5_9GAMM</name>
<dbReference type="Pfam" id="PF08281">
    <property type="entry name" value="Sigma70_r4_2"/>
    <property type="match status" value="1"/>
</dbReference>
<evidence type="ECO:0000259" key="6">
    <source>
        <dbReference type="Pfam" id="PF08281"/>
    </source>
</evidence>
<dbReference type="InterPro" id="IPR039425">
    <property type="entry name" value="RNA_pol_sigma-70-like"/>
</dbReference>
<evidence type="ECO:0000256" key="1">
    <source>
        <dbReference type="ARBA" id="ARBA00010641"/>
    </source>
</evidence>
<dbReference type="Pfam" id="PF04542">
    <property type="entry name" value="Sigma70_r2"/>
    <property type="match status" value="1"/>
</dbReference>
<dbReference type="SUPFAM" id="SSF88659">
    <property type="entry name" value="Sigma3 and sigma4 domains of RNA polymerase sigma factors"/>
    <property type="match status" value="1"/>
</dbReference>
<dbReference type="RefSeq" id="WP_207382077.1">
    <property type="nucleotide sequence ID" value="NZ_CP071502.1"/>
</dbReference>
<sequence>MPLDNPALAITDPQLAHQAAGGDRQAFETLYQRHHQRVYALALRLCGNRHCAEDVTQASFIRAWHKLAQYRGDSQFGTWLHSLTVNVAMNHLKQQRSFWSRFRPLNDAETTHFAAAEHKPLEHKDLDTLLLRLPERARVVFVLCAIEGYQHDEVGRLLNIATGTSKAQYHRAKTLLKEMLS</sequence>
<feature type="domain" description="RNA polymerase sigma-70 region 2" evidence="5">
    <location>
        <begin position="30"/>
        <end position="96"/>
    </location>
</feature>
<dbReference type="SUPFAM" id="SSF88946">
    <property type="entry name" value="Sigma2 domain of RNA polymerase sigma factors"/>
    <property type="match status" value="1"/>
</dbReference>
<evidence type="ECO:0000256" key="2">
    <source>
        <dbReference type="ARBA" id="ARBA00023015"/>
    </source>
</evidence>
<evidence type="ECO:0000313" key="7">
    <source>
        <dbReference type="EMBL" id="QSX39123.1"/>
    </source>
</evidence>
<dbReference type="InterPro" id="IPR014284">
    <property type="entry name" value="RNA_pol_sigma-70_dom"/>
</dbReference>
<feature type="domain" description="RNA polymerase sigma factor 70 region 4 type 2" evidence="6">
    <location>
        <begin position="125"/>
        <end position="175"/>
    </location>
</feature>
<evidence type="ECO:0000259" key="5">
    <source>
        <dbReference type="Pfam" id="PF04542"/>
    </source>
</evidence>
<evidence type="ECO:0000313" key="8">
    <source>
        <dbReference type="Proteomes" id="UP000663207"/>
    </source>
</evidence>
<evidence type="ECO:0000256" key="4">
    <source>
        <dbReference type="ARBA" id="ARBA00023163"/>
    </source>
</evidence>
<dbReference type="InterPro" id="IPR036388">
    <property type="entry name" value="WH-like_DNA-bd_sf"/>
</dbReference>
<keyword evidence="3" id="KW-0731">Sigma factor</keyword>
<dbReference type="EMBL" id="CP071502">
    <property type="protein sequence ID" value="QSX39123.1"/>
    <property type="molecule type" value="Genomic_DNA"/>
</dbReference>
<dbReference type="InterPro" id="IPR013325">
    <property type="entry name" value="RNA_pol_sigma_r2"/>
</dbReference>
<keyword evidence="8" id="KW-1185">Reference proteome</keyword>
<dbReference type="Gene3D" id="1.10.1740.10">
    <property type="match status" value="1"/>
</dbReference>